<evidence type="ECO:0000313" key="2">
    <source>
        <dbReference type="Proteomes" id="UP000694843"/>
    </source>
</evidence>
<name>A0A8B7MZV1_HYAAZ</name>
<dbReference type="OrthoDB" id="6370498at2759"/>
<accession>A0A8B7MZV1</accession>
<organism evidence="2 3">
    <name type="scientific">Hyalella azteca</name>
    <name type="common">Amphipod</name>
    <dbReference type="NCBI Taxonomy" id="294128"/>
    <lineage>
        <taxon>Eukaryota</taxon>
        <taxon>Metazoa</taxon>
        <taxon>Ecdysozoa</taxon>
        <taxon>Arthropoda</taxon>
        <taxon>Crustacea</taxon>
        <taxon>Multicrustacea</taxon>
        <taxon>Malacostraca</taxon>
        <taxon>Eumalacostraca</taxon>
        <taxon>Peracarida</taxon>
        <taxon>Amphipoda</taxon>
        <taxon>Senticaudata</taxon>
        <taxon>Talitrida</taxon>
        <taxon>Talitroidea</taxon>
        <taxon>Hyalellidae</taxon>
        <taxon>Hyalella</taxon>
    </lineage>
</organism>
<dbReference type="AlphaFoldDB" id="A0A8B7MZV1"/>
<reference evidence="3" key="1">
    <citation type="submission" date="2025-08" db="UniProtKB">
        <authorList>
            <consortium name="RefSeq"/>
        </authorList>
    </citation>
    <scope>IDENTIFICATION</scope>
    <source>
        <tissue evidence="3">Whole organism</tissue>
    </source>
</reference>
<dbReference type="KEGG" id="hazt:108664418"/>
<proteinExistence type="predicted"/>
<sequence>MKLWRRHVTQDQTLRTVSAYSSENSYTEEPYMNPDSQSDVYAELGGHGLNTYSEIPDPGRPMHEQLVLSDYGYGNSAYALYEGNSEPAESSSTPSSAYYSDVSSDARVNKKKRKKKRSIGRDPSEEIQEAAALRQNVRIAAGSHSNPISVGHLADIPHQADAYPLSVRALPRSYSLERQVIAYPCISCPSCTPINTLPSPRNNFNISPALACPRSSYALQHMATCPIPSVRPPCRPPECSLDCKSS</sequence>
<feature type="compositionally biased region" description="Basic residues" evidence="1">
    <location>
        <begin position="109"/>
        <end position="118"/>
    </location>
</feature>
<dbReference type="RefSeq" id="XP_018006484.2">
    <property type="nucleotide sequence ID" value="XM_018150995.2"/>
</dbReference>
<feature type="compositionally biased region" description="Low complexity" evidence="1">
    <location>
        <begin position="85"/>
        <end position="105"/>
    </location>
</feature>
<evidence type="ECO:0000313" key="3">
    <source>
        <dbReference type="RefSeq" id="XP_018006484.2"/>
    </source>
</evidence>
<protein>
    <submittedName>
        <fullName evidence="3">Uncharacterized protein LOC108664418</fullName>
    </submittedName>
</protein>
<dbReference type="Proteomes" id="UP000694843">
    <property type="component" value="Unplaced"/>
</dbReference>
<keyword evidence="2" id="KW-1185">Reference proteome</keyword>
<dbReference type="GeneID" id="108664418"/>
<gene>
    <name evidence="3" type="primary">LOC108664418</name>
</gene>
<feature type="region of interest" description="Disordered" evidence="1">
    <location>
        <begin position="84"/>
        <end position="125"/>
    </location>
</feature>
<evidence type="ECO:0000256" key="1">
    <source>
        <dbReference type="SAM" id="MobiDB-lite"/>
    </source>
</evidence>